<dbReference type="InterPro" id="IPR000718">
    <property type="entry name" value="Peptidase_M13"/>
</dbReference>
<dbReference type="EMBL" id="JARKHS020011135">
    <property type="protein sequence ID" value="KAK8778072.1"/>
    <property type="molecule type" value="Genomic_DNA"/>
</dbReference>
<dbReference type="GO" id="GO:0005886">
    <property type="term" value="C:plasma membrane"/>
    <property type="evidence" value="ECO:0007669"/>
    <property type="project" value="TreeGrafter"/>
</dbReference>
<keyword evidence="2" id="KW-0472">Membrane</keyword>
<dbReference type="PROSITE" id="PS51885">
    <property type="entry name" value="NEPRILYSIN"/>
    <property type="match status" value="1"/>
</dbReference>
<dbReference type="InterPro" id="IPR008753">
    <property type="entry name" value="Peptidase_M13_N"/>
</dbReference>
<dbReference type="PANTHER" id="PTHR11733">
    <property type="entry name" value="ZINC METALLOPROTEASE FAMILY M13 NEPRILYSIN-RELATED"/>
    <property type="match status" value="1"/>
</dbReference>
<keyword evidence="2" id="KW-1133">Transmembrane helix</keyword>
<dbReference type="GO" id="GO:0004222">
    <property type="term" value="F:metalloendopeptidase activity"/>
    <property type="evidence" value="ECO:0007669"/>
    <property type="project" value="InterPro"/>
</dbReference>
<dbReference type="InterPro" id="IPR024079">
    <property type="entry name" value="MetalloPept_cat_dom_sf"/>
</dbReference>
<feature type="domain" description="Peptidase M13 N-terminal" evidence="3">
    <location>
        <begin position="62"/>
        <end position="386"/>
    </location>
</feature>
<comment type="caution">
    <text evidence="4">The sequence shown here is derived from an EMBL/GenBank/DDBJ whole genome shotgun (WGS) entry which is preliminary data.</text>
</comment>
<proteinExistence type="inferred from homology"/>
<dbReference type="PANTHER" id="PTHR11733:SF241">
    <property type="entry name" value="GH26575P-RELATED"/>
    <property type="match status" value="1"/>
</dbReference>
<organism evidence="4 5">
    <name type="scientific">Amblyomma americanum</name>
    <name type="common">Lone star tick</name>
    <dbReference type="NCBI Taxonomy" id="6943"/>
    <lineage>
        <taxon>Eukaryota</taxon>
        <taxon>Metazoa</taxon>
        <taxon>Ecdysozoa</taxon>
        <taxon>Arthropoda</taxon>
        <taxon>Chelicerata</taxon>
        <taxon>Arachnida</taxon>
        <taxon>Acari</taxon>
        <taxon>Parasitiformes</taxon>
        <taxon>Ixodida</taxon>
        <taxon>Ixodoidea</taxon>
        <taxon>Ixodidae</taxon>
        <taxon>Amblyomminae</taxon>
        <taxon>Amblyomma</taxon>
    </lineage>
</organism>
<dbReference type="SUPFAM" id="SSF55486">
    <property type="entry name" value="Metalloproteases ('zincins'), catalytic domain"/>
    <property type="match status" value="1"/>
</dbReference>
<accession>A0AAQ4ETN8</accession>
<protein>
    <recommendedName>
        <fullName evidence="3">Peptidase M13 N-terminal domain-containing protein</fullName>
    </recommendedName>
</protein>
<dbReference type="Gene3D" id="3.40.390.10">
    <property type="entry name" value="Collagenase (Catalytic Domain)"/>
    <property type="match status" value="2"/>
</dbReference>
<evidence type="ECO:0000256" key="1">
    <source>
        <dbReference type="ARBA" id="ARBA00007357"/>
    </source>
</evidence>
<dbReference type="Proteomes" id="UP001321473">
    <property type="component" value="Unassembled WGS sequence"/>
</dbReference>
<evidence type="ECO:0000313" key="5">
    <source>
        <dbReference type="Proteomes" id="UP001321473"/>
    </source>
</evidence>
<dbReference type="Pfam" id="PF05649">
    <property type="entry name" value="Peptidase_M13_N"/>
    <property type="match status" value="1"/>
</dbReference>
<gene>
    <name evidence="4" type="ORF">V5799_020573</name>
</gene>
<evidence type="ECO:0000313" key="4">
    <source>
        <dbReference type="EMBL" id="KAK8778072.1"/>
    </source>
</evidence>
<dbReference type="AlphaFoldDB" id="A0AAQ4ETN8"/>
<reference evidence="4 5" key="1">
    <citation type="journal article" date="2023" name="Arcadia Sci">
        <title>De novo assembly of a long-read Amblyomma americanum tick genome.</title>
        <authorList>
            <person name="Chou S."/>
            <person name="Poskanzer K.E."/>
            <person name="Rollins M."/>
            <person name="Thuy-Boun P.S."/>
        </authorList>
    </citation>
    <scope>NUCLEOTIDE SEQUENCE [LARGE SCALE GENOMIC DNA]</scope>
    <source>
        <strain evidence="4">F_SG_1</strain>
        <tissue evidence="4">Salivary glands</tissue>
    </source>
</reference>
<evidence type="ECO:0000259" key="3">
    <source>
        <dbReference type="Pfam" id="PF05649"/>
    </source>
</evidence>
<sequence length="627" mass="69871">MSSWCKTADCRKHARLLTRSLNRSVDPCQDFEAALDDLSIAWVDGFEELLSKGASVVSVARKPLTLFRTCVSGGPASEEDKWKFLEYIEEMGLSWPQKPTRGATASPFSVLVLMALLGEMPLWMRIRVTQNPLSPGGHRIVVLPGRASYVRLFAANHERVMDAGDYSRYWKLIHSFLVGRPPGTNVDDVIKRSAQVQGTVVATLMYVVTAAPYSAPVLYNLSHAQQHASDATFGRWLTALSDQLKHEASLSLSDDVLFANSQFILAVNSFLRTTGDEDALVHISWQFVQMYAVMLDKALLEDIMGDKRTAASYLTMLCAREVEAVYSPLIAMLYTRLVLSSAGKRHANFVVRTLVQKAVDSVNSATWLEPDDRRFLATKLESVRVRLWPSDLFDDVPHLEKLYAQCPEGEVTFSLLWVKTRQCRRDLMMGPQRDNADALRPNFTPLASYDSVLNTVDVAIAALASPLYYTRGTLGMAYGGFGFVFALAMMGVLAQSRQYSHPNGSVDVSASWMSKNFTGALGAKLLCPNVGSEIGGPRGDAIAAVEVTQSVFRDRLFRSTQLNLTEELTDEKVFFLTLCRTMCVRKGVKPIPWLTSCNQLLRNFEEFSSAFGCSKHYTNKCKFFRND</sequence>
<keyword evidence="5" id="KW-1185">Reference proteome</keyword>
<comment type="similarity">
    <text evidence="1">Belongs to the peptidase M13 family.</text>
</comment>
<keyword evidence="2" id="KW-0812">Transmembrane</keyword>
<name>A0AAQ4ETN8_AMBAM</name>
<feature type="transmembrane region" description="Helical" evidence="2">
    <location>
        <begin position="475"/>
        <end position="494"/>
    </location>
</feature>
<evidence type="ECO:0000256" key="2">
    <source>
        <dbReference type="SAM" id="Phobius"/>
    </source>
</evidence>
<dbReference type="GO" id="GO:0016485">
    <property type="term" value="P:protein processing"/>
    <property type="evidence" value="ECO:0007669"/>
    <property type="project" value="TreeGrafter"/>
</dbReference>